<evidence type="ECO:0000259" key="1">
    <source>
        <dbReference type="Pfam" id="PF01168"/>
    </source>
</evidence>
<dbReference type="Gene3D" id="3.20.20.10">
    <property type="entry name" value="Alanine racemase"/>
    <property type="match status" value="1"/>
</dbReference>
<comment type="caution">
    <text evidence="2">The sequence shown here is derived from an EMBL/GenBank/DDBJ whole genome shotgun (WGS) entry which is preliminary data.</text>
</comment>
<dbReference type="AlphaFoldDB" id="A0A119H4A7"/>
<feature type="domain" description="Alanine racemase N-terminal" evidence="1">
    <location>
        <begin position="38"/>
        <end position="284"/>
    </location>
</feature>
<dbReference type="Pfam" id="PF01168">
    <property type="entry name" value="Ala_racemase_N"/>
    <property type="match status" value="1"/>
</dbReference>
<evidence type="ECO:0000313" key="2">
    <source>
        <dbReference type="EMBL" id="KWA66271.1"/>
    </source>
</evidence>
<dbReference type="GO" id="GO:0036088">
    <property type="term" value="P:D-serine catabolic process"/>
    <property type="evidence" value="ECO:0007669"/>
    <property type="project" value="TreeGrafter"/>
</dbReference>
<dbReference type="PANTHER" id="PTHR28004">
    <property type="entry name" value="ZGC:162816-RELATED"/>
    <property type="match status" value="1"/>
</dbReference>
<accession>A0A119H4A7</accession>
<dbReference type="Proteomes" id="UP000068603">
    <property type="component" value="Unassembled WGS sequence"/>
</dbReference>
<name>A0A119H4A7_9BURK</name>
<organism evidence="2">
    <name type="scientific">Burkholderia stagnalis</name>
    <dbReference type="NCBI Taxonomy" id="1503054"/>
    <lineage>
        <taxon>Bacteria</taxon>
        <taxon>Pseudomonadati</taxon>
        <taxon>Pseudomonadota</taxon>
        <taxon>Betaproteobacteria</taxon>
        <taxon>Burkholderiales</taxon>
        <taxon>Burkholderiaceae</taxon>
        <taxon>Burkholderia</taxon>
        <taxon>Burkholderia cepacia complex</taxon>
    </lineage>
</organism>
<reference evidence="2 3" key="1">
    <citation type="submission" date="2015-11" db="EMBL/GenBank/DDBJ databases">
        <title>Expanding the genomic diversity of Burkholderia species for the development of highly accurate diagnostics.</title>
        <authorList>
            <person name="Sahl J."/>
            <person name="Keim P."/>
            <person name="Wagner D."/>
        </authorList>
    </citation>
    <scope>NUCLEOTIDE SEQUENCE [LARGE SCALE GENOMIC DNA]</scope>
    <source>
        <strain evidence="2 3">MSMB1960WGS</strain>
    </source>
</reference>
<dbReference type="RefSeq" id="WP_060149367.1">
    <property type="nucleotide sequence ID" value="NZ_LPGD01000049.1"/>
</dbReference>
<sequence>MNRADPPPFAPAAAPPAARDYAYYRDALAGRALPAAFVDLDLVDANLADLARRAGGLPIRLATKSVRSRALIRSVMEAGPFMRGLLCYSAAEAAWLADGGFDDIVVAYPTVEPAHLRAVAAQRRQQRTITLMVDDAAQVDRIDEFARAEGVVIPLAIDLDMSSAFPGLYFGMYRSPVRDVAGALALANHIARRPGVRLDGLMGYEGQIAGVMDAVPGSAARNALLRWLKRRSAREIHARRQAVAQALAAAGHTLRFVNGGGTGSIESTRGDASVTELAAGSGLYAPALFDHYATFRARPAAGFALPVTRHPQPGIVTCSGGGYIASGPAGAHRLPRPWLPAGCALIGNEGAGEVQTPLRVPPGVALAIGEPVLFRHAKAGELCERFNTLLLIRAGQVAGEALTYRGEGKSFF</sequence>
<dbReference type="STRING" id="1503054.WT74_20970"/>
<dbReference type="EMBL" id="LPHB01000022">
    <property type="protein sequence ID" value="KWA66271.1"/>
    <property type="molecule type" value="Genomic_DNA"/>
</dbReference>
<evidence type="ECO:0000313" key="3">
    <source>
        <dbReference type="Proteomes" id="UP000068603"/>
    </source>
</evidence>
<proteinExistence type="predicted"/>
<dbReference type="GO" id="GO:0008721">
    <property type="term" value="F:D-serine ammonia-lyase activity"/>
    <property type="evidence" value="ECO:0007669"/>
    <property type="project" value="TreeGrafter"/>
</dbReference>
<gene>
    <name evidence="2" type="ORF">WT44_00035</name>
</gene>
<dbReference type="PANTHER" id="PTHR28004:SF2">
    <property type="entry name" value="D-SERINE DEHYDRATASE"/>
    <property type="match status" value="1"/>
</dbReference>
<protein>
    <submittedName>
        <fullName evidence="2">Amino acid aldolase</fullName>
    </submittedName>
</protein>
<dbReference type="SUPFAM" id="SSF51419">
    <property type="entry name" value="PLP-binding barrel"/>
    <property type="match status" value="1"/>
</dbReference>
<dbReference type="InterPro" id="IPR029066">
    <property type="entry name" value="PLP-binding_barrel"/>
</dbReference>
<dbReference type="InterPro" id="IPR051466">
    <property type="entry name" value="D-amino_acid_metab_enzyme"/>
</dbReference>
<dbReference type="CDD" id="cd06813">
    <property type="entry name" value="PLPDE_III_DSD_D-TA_like_2"/>
    <property type="match status" value="1"/>
</dbReference>
<dbReference type="InterPro" id="IPR001608">
    <property type="entry name" value="Ala_racemase_N"/>
</dbReference>